<dbReference type="GO" id="GO:0005743">
    <property type="term" value="C:mitochondrial inner membrane"/>
    <property type="evidence" value="ECO:0007669"/>
    <property type="project" value="UniProtKB-SubCell"/>
</dbReference>
<keyword evidence="7 9" id="KW-0496">Mitochondrion</keyword>
<keyword evidence="5 9" id="KW-0999">Mitochondrion inner membrane</keyword>
<evidence type="ECO:0000256" key="5">
    <source>
        <dbReference type="ARBA" id="ARBA00022792"/>
    </source>
</evidence>
<accession>S3BNJ0</accession>
<dbReference type="eggNOG" id="KOG1589">
    <property type="taxonomic scope" value="Eukaryota"/>
</dbReference>
<keyword evidence="8 9" id="KW-0472">Membrane</keyword>
<feature type="transmembrane region" description="Helical" evidence="9">
    <location>
        <begin position="169"/>
        <end position="191"/>
    </location>
</feature>
<evidence type="ECO:0000256" key="3">
    <source>
        <dbReference type="ARBA" id="ARBA00022448"/>
    </source>
</evidence>
<name>S3BNJ0_OPHP1</name>
<evidence type="ECO:0000256" key="4">
    <source>
        <dbReference type="ARBA" id="ARBA00022692"/>
    </source>
</evidence>
<gene>
    <name evidence="10" type="ORF">F503_08522</name>
</gene>
<comment type="caution">
    <text evidence="9">Lacks conserved residue(s) required for the propagation of feature annotation.</text>
</comment>
<keyword evidence="6 9" id="KW-1133">Transmembrane helix</keyword>
<dbReference type="STRING" id="1262450.S3BNJ0"/>
<evidence type="ECO:0000256" key="1">
    <source>
        <dbReference type="ARBA" id="ARBA00004448"/>
    </source>
</evidence>
<dbReference type="PANTHER" id="PTHR14154">
    <property type="entry name" value="UPF0041 BRAIN PROTEIN 44-RELATED"/>
    <property type="match status" value="1"/>
</dbReference>
<keyword evidence="11" id="KW-1185">Reference proteome</keyword>
<dbReference type="OrthoDB" id="869189at2759"/>
<evidence type="ECO:0000256" key="6">
    <source>
        <dbReference type="ARBA" id="ARBA00022989"/>
    </source>
</evidence>
<dbReference type="VEuPathDB" id="FungiDB:F503_08522"/>
<dbReference type="InterPro" id="IPR005336">
    <property type="entry name" value="MPC"/>
</dbReference>
<sequence>MSASFVRAAVRPFAAPSAASATSSAFFFSNTARQSAVRHISTSGRTASASKTAIPTFSTSSFFAALRRSTNSSRFSNFYFTAGRRFQSGAAGAAEAAAEVSFFKRMWDSPIGVKTVHFWAPVMKWALVVAGFSDMARPAEKLSVTQNVALTATGLIWTRWCLIIKPKNYLLAAANFFLGIAGAIQCVRIYLAKTAIAEAEAKAKL</sequence>
<evidence type="ECO:0000256" key="2">
    <source>
        <dbReference type="ARBA" id="ARBA00006416"/>
    </source>
</evidence>
<comment type="function">
    <text evidence="9">Mediates the uptake of pyruvate into mitochondria.</text>
</comment>
<organism evidence="10 11">
    <name type="scientific">Ophiostoma piceae (strain UAMH 11346)</name>
    <name type="common">Sap stain fungus</name>
    <dbReference type="NCBI Taxonomy" id="1262450"/>
    <lineage>
        <taxon>Eukaryota</taxon>
        <taxon>Fungi</taxon>
        <taxon>Dikarya</taxon>
        <taxon>Ascomycota</taxon>
        <taxon>Pezizomycotina</taxon>
        <taxon>Sordariomycetes</taxon>
        <taxon>Sordariomycetidae</taxon>
        <taxon>Ophiostomatales</taxon>
        <taxon>Ophiostomataceae</taxon>
        <taxon>Ophiostoma</taxon>
    </lineage>
</organism>
<dbReference type="GO" id="GO:0006850">
    <property type="term" value="P:pyruvate import into mitochondria"/>
    <property type="evidence" value="ECO:0007669"/>
    <property type="project" value="InterPro"/>
</dbReference>
<dbReference type="HOGENOM" id="CLU_099502_0_1_1"/>
<evidence type="ECO:0000256" key="9">
    <source>
        <dbReference type="RuleBase" id="RU363100"/>
    </source>
</evidence>
<evidence type="ECO:0000256" key="7">
    <source>
        <dbReference type="ARBA" id="ARBA00023128"/>
    </source>
</evidence>
<dbReference type="EMBL" id="KE148174">
    <property type="protein sequence ID" value="EPE02759.1"/>
    <property type="molecule type" value="Genomic_DNA"/>
</dbReference>
<protein>
    <recommendedName>
        <fullName evidence="9">Mitochondrial pyruvate carrier</fullName>
    </recommendedName>
</protein>
<keyword evidence="4 9" id="KW-0812">Transmembrane</keyword>
<evidence type="ECO:0000256" key="8">
    <source>
        <dbReference type="ARBA" id="ARBA00023136"/>
    </source>
</evidence>
<keyword evidence="3 9" id="KW-0813">Transport</keyword>
<dbReference type="AlphaFoldDB" id="S3BNJ0"/>
<dbReference type="Pfam" id="PF03650">
    <property type="entry name" value="MPC"/>
    <property type="match status" value="1"/>
</dbReference>
<evidence type="ECO:0000313" key="11">
    <source>
        <dbReference type="Proteomes" id="UP000016923"/>
    </source>
</evidence>
<proteinExistence type="inferred from homology"/>
<evidence type="ECO:0000313" key="10">
    <source>
        <dbReference type="EMBL" id="EPE02759.1"/>
    </source>
</evidence>
<dbReference type="Proteomes" id="UP000016923">
    <property type="component" value="Unassembled WGS sequence"/>
</dbReference>
<comment type="subcellular location">
    <subcellularLocation>
        <location evidence="1 9">Mitochondrion inner membrane</location>
        <topology evidence="1 9">Multi-pass membrane protein</topology>
    </subcellularLocation>
</comment>
<reference evidence="10 11" key="1">
    <citation type="journal article" date="2013" name="BMC Genomics">
        <title>The genome and transcriptome of the pine saprophyte Ophiostoma piceae, and a comparison with the bark beetle-associated pine pathogen Grosmannia clavigera.</title>
        <authorList>
            <person name="Haridas S."/>
            <person name="Wang Y."/>
            <person name="Lim L."/>
            <person name="Massoumi Alamouti S."/>
            <person name="Jackman S."/>
            <person name="Docking R."/>
            <person name="Robertson G."/>
            <person name="Birol I."/>
            <person name="Bohlmann J."/>
            <person name="Breuil C."/>
        </authorList>
    </citation>
    <scope>NUCLEOTIDE SEQUENCE [LARGE SCALE GENOMIC DNA]</scope>
    <source>
        <strain evidence="10 11">UAMH 11346</strain>
    </source>
</reference>
<comment type="similarity">
    <text evidence="2 9">Belongs to the mitochondrial pyruvate carrier (MPC) (TC 2.A.105) family.</text>
</comment>